<keyword evidence="2" id="KW-1185">Reference proteome</keyword>
<evidence type="ECO:0000313" key="1">
    <source>
        <dbReference type="EMBL" id="QUW04442.1"/>
    </source>
</evidence>
<sequence>MRKNWIRYALCLWAVAGLLHMAAVARLLDEPKKAPAVEGEYDMEITVTGAGIFPVELKVTRNDEGKLVCESKDQIGVSITGIAVDEAGHVTLTGNYQGMDFEFKGVVEGDTMKGEFDISGYAGTWVATRKKPSQEQ</sequence>
<dbReference type="RefSeq" id="WP_211430331.1">
    <property type="nucleotide sequence ID" value="NZ_CP072649.1"/>
</dbReference>
<reference evidence="1 2" key="1">
    <citation type="submission" date="2021-03" db="EMBL/GenBank/DDBJ databases">
        <title>Genomic and phenotypic characterization of Chloracidobacterium isolates provides evidence for multiple species.</title>
        <authorList>
            <person name="Saini M.K."/>
            <person name="Costas A.M.G."/>
            <person name="Tank M."/>
            <person name="Bryant D.A."/>
        </authorList>
    </citation>
    <scope>NUCLEOTIDE SEQUENCE [LARGE SCALE GENOMIC DNA]</scope>
    <source>
        <strain evidence="1 2">BV2-C</strain>
    </source>
</reference>
<dbReference type="EMBL" id="CP072649">
    <property type="protein sequence ID" value="QUW04442.1"/>
    <property type="molecule type" value="Genomic_DNA"/>
</dbReference>
<dbReference type="Proteomes" id="UP000676506">
    <property type="component" value="Chromosome 2"/>
</dbReference>
<organism evidence="1 2">
    <name type="scientific">Chloracidobacterium validum</name>
    <dbReference type="NCBI Taxonomy" id="2821543"/>
    <lineage>
        <taxon>Bacteria</taxon>
        <taxon>Pseudomonadati</taxon>
        <taxon>Acidobacteriota</taxon>
        <taxon>Terriglobia</taxon>
        <taxon>Terriglobales</taxon>
        <taxon>Acidobacteriaceae</taxon>
        <taxon>Chloracidobacterium</taxon>
    </lineage>
</organism>
<accession>A0ABX8BDE6</accession>
<evidence type="ECO:0000313" key="2">
    <source>
        <dbReference type="Proteomes" id="UP000676506"/>
    </source>
</evidence>
<gene>
    <name evidence="1" type="ORF">J8C06_11635</name>
</gene>
<protein>
    <submittedName>
        <fullName evidence="1">Uncharacterized protein</fullName>
    </submittedName>
</protein>
<proteinExistence type="predicted"/>
<name>A0ABX8BDE6_9BACT</name>